<dbReference type="GeneID" id="5125509"/>
<dbReference type="Pfam" id="PF10345">
    <property type="entry name" value="Cohesin_load"/>
    <property type="match status" value="1"/>
</dbReference>
<comment type="similarity">
    <text evidence="2">Belongs to the SCC4/mau-2 family.</text>
</comment>
<gene>
    <name evidence="8" type="ORF">PGUG_04295</name>
</gene>
<dbReference type="InParanoid" id="A5DLZ4"/>
<name>A5DLZ4_PICGU</name>
<evidence type="ECO:0000313" key="9">
    <source>
        <dbReference type="Proteomes" id="UP000001997"/>
    </source>
</evidence>
<accession>A5DLZ4</accession>
<dbReference type="RefSeq" id="XP_001483566.2">
    <property type="nucleotide sequence ID" value="XM_001483516.1"/>
</dbReference>
<sequence length="657" mass="75036">MTTSLSGDPYDEHIPIFSSDHFKFPINANNGSESNRVIKLLRTSDAYISKSKDDLLHRYTLLSYALKCLEFILHHYSEYLTPQLESLTYLKIAIALVESEVPEKAEAYLLRSLKLSKRNNLVLISFVSEFIGGQILAKNNPKLSISYVEEKITRYDELGLHQLSDLFRVLKVTSYMHFNPIGATNALLTLSERHSVDPFLRGISLLYLCNVLSYTDPAYDCKEKLDKAQELLFKNKRSPIQLRAMLLLLKFSILVKSGSHEESEIVMNELNVLVSAQHSEKWVEWKETGTFQIELPLPISDGEITTIFCEASWLTSNEFVIIYYALTALKMLVHNPKGNASSRALQYCRDLIDNEIQQSSSNGVLSSRIAHLRDTIIVYQAWSSFLKEKPNFNSEIEEIVRVHNRNELKDIKSLVTDDTISNILYLFGISSLADKHRETAEYYFSLLKNRKSVDANVGNECMRAYSVLAPPHLSGISKTDELKVFSTIHLLSLSEYHATKPGINDAPAAENLALMYMDLDCYARNFKPQAFSHNELSRCMPLITYWALKELFSTNSSDLVSNLETKNLEEISNSESGLAFTSILNFLLFRRFHGDTEVSKRYLERTLNSVKGSLMSRIQRSLNRFLLTSLIEELNSHADQELYEEIKVRLDFVSNNQ</sequence>
<dbReference type="STRING" id="294746.A5DLZ4"/>
<dbReference type="GO" id="GO:0007059">
    <property type="term" value="P:chromosome segregation"/>
    <property type="evidence" value="ECO:0007669"/>
    <property type="project" value="UniProtKB-KW"/>
</dbReference>
<comment type="subcellular location">
    <subcellularLocation>
        <location evidence="1">Nucleus</location>
    </subcellularLocation>
</comment>
<protein>
    <recommendedName>
        <fullName evidence="10">Cohesin loading factor</fullName>
    </recommendedName>
</protein>
<keyword evidence="6" id="KW-0539">Nucleus</keyword>
<dbReference type="HOGENOM" id="CLU_017317_0_0_1"/>
<dbReference type="GO" id="GO:0005634">
    <property type="term" value="C:nucleus"/>
    <property type="evidence" value="ECO:0007669"/>
    <property type="project" value="UniProtKB-SubCell"/>
</dbReference>
<evidence type="ECO:0000256" key="6">
    <source>
        <dbReference type="ARBA" id="ARBA00023242"/>
    </source>
</evidence>
<proteinExistence type="inferred from homology"/>
<dbReference type="GO" id="GO:0051301">
    <property type="term" value="P:cell division"/>
    <property type="evidence" value="ECO:0007669"/>
    <property type="project" value="UniProtKB-KW"/>
</dbReference>
<evidence type="ECO:0000256" key="4">
    <source>
        <dbReference type="ARBA" id="ARBA00022776"/>
    </source>
</evidence>
<evidence type="ECO:0000256" key="7">
    <source>
        <dbReference type="ARBA" id="ARBA00023306"/>
    </source>
</evidence>
<evidence type="ECO:0000256" key="1">
    <source>
        <dbReference type="ARBA" id="ARBA00004123"/>
    </source>
</evidence>
<reference evidence="8 9" key="1">
    <citation type="journal article" date="2009" name="Nature">
        <title>Evolution of pathogenicity and sexual reproduction in eight Candida genomes.</title>
        <authorList>
            <person name="Butler G."/>
            <person name="Rasmussen M.D."/>
            <person name="Lin M.F."/>
            <person name="Santos M.A."/>
            <person name="Sakthikumar S."/>
            <person name="Munro C.A."/>
            <person name="Rheinbay E."/>
            <person name="Grabherr M."/>
            <person name="Forche A."/>
            <person name="Reedy J.L."/>
            <person name="Agrafioti I."/>
            <person name="Arnaud M.B."/>
            <person name="Bates S."/>
            <person name="Brown A.J."/>
            <person name="Brunke S."/>
            <person name="Costanzo M.C."/>
            <person name="Fitzpatrick D.A."/>
            <person name="de Groot P.W."/>
            <person name="Harris D."/>
            <person name="Hoyer L.L."/>
            <person name="Hube B."/>
            <person name="Klis F.M."/>
            <person name="Kodira C."/>
            <person name="Lennard N."/>
            <person name="Logue M.E."/>
            <person name="Martin R."/>
            <person name="Neiman A.M."/>
            <person name="Nikolaou E."/>
            <person name="Quail M.A."/>
            <person name="Quinn J."/>
            <person name="Santos M.C."/>
            <person name="Schmitzberger F.F."/>
            <person name="Sherlock G."/>
            <person name="Shah P."/>
            <person name="Silverstein K.A."/>
            <person name="Skrzypek M.S."/>
            <person name="Soll D."/>
            <person name="Staggs R."/>
            <person name="Stansfield I."/>
            <person name="Stumpf M.P."/>
            <person name="Sudbery P.E."/>
            <person name="Srikantha T."/>
            <person name="Zeng Q."/>
            <person name="Berman J."/>
            <person name="Berriman M."/>
            <person name="Heitman J."/>
            <person name="Gow N.A."/>
            <person name="Lorenz M.C."/>
            <person name="Birren B.W."/>
            <person name="Kellis M."/>
            <person name="Cuomo C.A."/>
        </authorList>
    </citation>
    <scope>NUCLEOTIDE SEQUENCE [LARGE SCALE GENOMIC DNA]</scope>
    <source>
        <strain evidence="9">ATCC 6260 / CBS 566 / DSM 6381 / JCM 1539 / NBRC 10279 / NRRL Y-324</strain>
    </source>
</reference>
<dbReference type="eggNOG" id="ENOG502RK5N">
    <property type="taxonomic scope" value="Eukaryota"/>
</dbReference>
<keyword evidence="4" id="KW-0498">Mitosis</keyword>
<dbReference type="EMBL" id="CH408159">
    <property type="protein sequence ID" value="EDK40197.2"/>
    <property type="molecule type" value="Genomic_DNA"/>
</dbReference>
<keyword evidence="9" id="KW-1185">Reference proteome</keyword>
<evidence type="ECO:0000313" key="8">
    <source>
        <dbReference type="EMBL" id="EDK40197.2"/>
    </source>
</evidence>
<organism evidence="8 9">
    <name type="scientific">Meyerozyma guilliermondii (strain ATCC 6260 / CBS 566 / DSM 6381 / JCM 1539 / NBRC 10279 / NRRL Y-324)</name>
    <name type="common">Yeast</name>
    <name type="synonym">Candida guilliermondii</name>
    <dbReference type="NCBI Taxonomy" id="294746"/>
    <lineage>
        <taxon>Eukaryota</taxon>
        <taxon>Fungi</taxon>
        <taxon>Dikarya</taxon>
        <taxon>Ascomycota</taxon>
        <taxon>Saccharomycotina</taxon>
        <taxon>Pichiomycetes</taxon>
        <taxon>Debaryomycetaceae</taxon>
        <taxon>Meyerozyma</taxon>
    </lineage>
</organism>
<evidence type="ECO:0000256" key="3">
    <source>
        <dbReference type="ARBA" id="ARBA00022618"/>
    </source>
</evidence>
<dbReference type="GO" id="GO:0007064">
    <property type="term" value="P:mitotic sister chromatid cohesion"/>
    <property type="evidence" value="ECO:0007669"/>
    <property type="project" value="InterPro"/>
</dbReference>
<evidence type="ECO:0000256" key="5">
    <source>
        <dbReference type="ARBA" id="ARBA00022829"/>
    </source>
</evidence>
<dbReference type="InterPro" id="IPR019440">
    <property type="entry name" value="MAU2"/>
</dbReference>
<dbReference type="Proteomes" id="UP000001997">
    <property type="component" value="Unassembled WGS sequence"/>
</dbReference>
<evidence type="ECO:0008006" key="10">
    <source>
        <dbReference type="Google" id="ProtNLM"/>
    </source>
</evidence>
<dbReference type="OrthoDB" id="5565328at2759"/>
<keyword evidence="3" id="KW-0132">Cell division</keyword>
<dbReference type="VEuPathDB" id="FungiDB:PGUG_04295"/>
<dbReference type="AlphaFoldDB" id="A5DLZ4"/>
<evidence type="ECO:0000256" key="2">
    <source>
        <dbReference type="ARBA" id="ARBA00008585"/>
    </source>
</evidence>
<keyword evidence="7" id="KW-0131">Cell cycle</keyword>
<dbReference type="KEGG" id="pgu:PGUG_04295"/>
<keyword evidence="5" id="KW-0159">Chromosome partition</keyword>